<dbReference type="RefSeq" id="WP_320944025.1">
    <property type="nucleotide sequence ID" value="NZ_BAABEU010000007.1"/>
</dbReference>
<feature type="transmembrane region" description="Helical" evidence="1">
    <location>
        <begin position="12"/>
        <end position="31"/>
    </location>
</feature>
<evidence type="ECO:0000313" key="3">
    <source>
        <dbReference type="Proteomes" id="UP001323798"/>
    </source>
</evidence>
<sequence>MEKPTFQRKVLVPCGWASLIGLLPGFLLMLGSQNLTDYPFSPALWLIIGPLFFAVPTFLVQSVRLGIASSEYQERQRNEWNTRKLAEAAADRAAEDAAKHRAKRLAAEVDERSERAVELFESLPKWLDNSASWVADARKHFAAGAFSPFWSSIENAYAALGAYNGNVRAIENLATRYRADVTELHRLESRVFPAAFPIDLDDVRATAAAEEAARQLGGVVYEAQRHPVFAQIWEQRRTTAAVSAGFANLEDAVNRMSLSLQSSVAGLSLVIQSELSESRSASGAAASAADRLASAQLTNQIALNKRVDDAVWLLEQAERRAV</sequence>
<evidence type="ECO:0000313" key="2">
    <source>
        <dbReference type="EMBL" id="WPR91324.1"/>
    </source>
</evidence>
<protein>
    <recommendedName>
        <fullName evidence="4">Chemotaxis protein</fullName>
    </recommendedName>
</protein>
<organism evidence="2 3">
    <name type="scientific">Microbacterium rhizosphaerae</name>
    <dbReference type="NCBI Taxonomy" id="1678237"/>
    <lineage>
        <taxon>Bacteria</taxon>
        <taxon>Bacillati</taxon>
        <taxon>Actinomycetota</taxon>
        <taxon>Actinomycetes</taxon>
        <taxon>Micrococcales</taxon>
        <taxon>Microbacteriaceae</taxon>
        <taxon>Microbacterium</taxon>
    </lineage>
</organism>
<dbReference type="EMBL" id="CP139368">
    <property type="protein sequence ID" value="WPR91324.1"/>
    <property type="molecule type" value="Genomic_DNA"/>
</dbReference>
<dbReference type="Proteomes" id="UP001323798">
    <property type="component" value="Chromosome"/>
</dbReference>
<name>A0ABZ0SST9_9MICO</name>
<keyword evidence="1" id="KW-1133">Transmembrane helix</keyword>
<reference evidence="2 3" key="1">
    <citation type="submission" date="2023-11" db="EMBL/GenBank/DDBJ databases">
        <title>Genome sequence of Microbacterium rhizosphaerae KACC 19337.</title>
        <authorList>
            <person name="Choi H."/>
            <person name="Kim S."/>
            <person name="Kim Y."/>
            <person name="Kwon S.-W."/>
            <person name="Heo J."/>
        </authorList>
    </citation>
    <scope>NUCLEOTIDE SEQUENCE [LARGE SCALE GENOMIC DNA]</scope>
    <source>
        <strain evidence="2 3">KACC 19337</strain>
    </source>
</reference>
<accession>A0ABZ0SST9</accession>
<keyword evidence="1" id="KW-0472">Membrane</keyword>
<evidence type="ECO:0008006" key="4">
    <source>
        <dbReference type="Google" id="ProtNLM"/>
    </source>
</evidence>
<proteinExistence type="predicted"/>
<feature type="transmembrane region" description="Helical" evidence="1">
    <location>
        <begin position="43"/>
        <end position="67"/>
    </location>
</feature>
<gene>
    <name evidence="2" type="ORF">SM116_08625</name>
</gene>
<keyword evidence="1" id="KW-0812">Transmembrane</keyword>
<evidence type="ECO:0000256" key="1">
    <source>
        <dbReference type="SAM" id="Phobius"/>
    </source>
</evidence>
<keyword evidence="3" id="KW-1185">Reference proteome</keyword>